<protein>
    <submittedName>
        <fullName evidence="1">Uncharacterized protein</fullName>
    </submittedName>
</protein>
<evidence type="ECO:0000313" key="1">
    <source>
        <dbReference type="EMBL" id="KGB23272.1"/>
    </source>
</evidence>
<reference evidence="1 2" key="1">
    <citation type="submission" date="2014-06" db="EMBL/GenBank/DDBJ databases">
        <title>Functional and comparative genomic analyses of the Drosophila gut microbiota identify candidate symbiosis factors.</title>
        <authorList>
            <person name="Newell P.D."/>
            <person name="Chaston J.M."/>
            <person name="Douglas A.E."/>
        </authorList>
    </citation>
    <scope>NUCLEOTIDE SEQUENCE [LARGE SCALE GENOMIC DNA]</scope>
    <source>
        <strain evidence="1 2">DmCS_006</strain>
    </source>
</reference>
<gene>
    <name evidence="1" type="ORF">AtDm6_1707</name>
</gene>
<dbReference type="PATRIC" id="fig|104102.7.peg.1687"/>
<dbReference type="Proteomes" id="UP000029448">
    <property type="component" value="Unassembled WGS sequence"/>
</dbReference>
<dbReference type="EMBL" id="JOKM01000062">
    <property type="protein sequence ID" value="KGB23272.1"/>
    <property type="molecule type" value="Genomic_DNA"/>
</dbReference>
<sequence>MVLPLRTGNRKQSCQHGSRRLCLHALEECTAVRQTPYPVVADELF</sequence>
<accession>A0A094YPK5</accession>
<name>A0A094YPK5_9PROT</name>
<organism evidence="1 2">
    <name type="scientific">Acetobacter tropicalis</name>
    <dbReference type="NCBI Taxonomy" id="104102"/>
    <lineage>
        <taxon>Bacteria</taxon>
        <taxon>Pseudomonadati</taxon>
        <taxon>Pseudomonadota</taxon>
        <taxon>Alphaproteobacteria</taxon>
        <taxon>Acetobacterales</taxon>
        <taxon>Acetobacteraceae</taxon>
        <taxon>Acetobacter</taxon>
    </lineage>
</organism>
<evidence type="ECO:0000313" key="2">
    <source>
        <dbReference type="Proteomes" id="UP000029448"/>
    </source>
</evidence>
<proteinExistence type="predicted"/>
<comment type="caution">
    <text evidence="1">The sequence shown here is derived from an EMBL/GenBank/DDBJ whole genome shotgun (WGS) entry which is preliminary data.</text>
</comment>
<dbReference type="AlphaFoldDB" id="A0A094YPK5"/>
<keyword evidence="2" id="KW-1185">Reference proteome</keyword>